<reference evidence="2" key="2">
    <citation type="submission" date="2016-11" db="UniProtKB">
        <authorList>
            <consortium name="WormBaseParasite"/>
        </authorList>
    </citation>
    <scope>IDENTIFICATION</scope>
</reference>
<accession>A0A1I7VAV1</accession>
<evidence type="ECO:0000313" key="2">
    <source>
        <dbReference type="WBParaSite" id="EN70_11780"/>
    </source>
</evidence>
<reference evidence="1" key="1">
    <citation type="submission" date="2012-04" db="EMBL/GenBank/DDBJ databases">
        <title>The Genome Sequence of Loa loa.</title>
        <authorList>
            <consortium name="The Broad Institute Genome Sequencing Platform"/>
            <consortium name="Broad Institute Genome Sequencing Center for Infectious Disease"/>
            <person name="Nutman T.B."/>
            <person name="Fink D.L."/>
            <person name="Russ C."/>
            <person name="Young S."/>
            <person name="Zeng Q."/>
            <person name="Gargeya S."/>
            <person name="Alvarado L."/>
            <person name="Berlin A."/>
            <person name="Chapman S.B."/>
            <person name="Chen Z."/>
            <person name="Freedman E."/>
            <person name="Gellesch M."/>
            <person name="Goldberg J."/>
            <person name="Griggs A."/>
            <person name="Gujja S."/>
            <person name="Heilman E.R."/>
            <person name="Heiman D."/>
            <person name="Howarth C."/>
            <person name="Mehta T."/>
            <person name="Neiman D."/>
            <person name="Pearson M."/>
            <person name="Roberts A."/>
            <person name="Saif S."/>
            <person name="Shea T."/>
            <person name="Shenoy N."/>
            <person name="Sisk P."/>
            <person name="Stolte C."/>
            <person name="Sykes S."/>
            <person name="White J."/>
            <person name="Yandava C."/>
            <person name="Haas B."/>
            <person name="Henn M.R."/>
            <person name="Nusbaum C."/>
            <person name="Birren B."/>
        </authorList>
    </citation>
    <scope>NUCLEOTIDE SEQUENCE [LARGE SCALE GENOMIC DNA]</scope>
</reference>
<keyword evidence="1" id="KW-1185">Reference proteome</keyword>
<sequence length="348" mass="40426">PAKERLVNLLLEINSIELKSPEPDTTIEQQEILYTMRNRTLEDKLRRIQLCIKTLQSISDDWLKYTRTIASTKKEEKASEVITMGETGIYQTLQQGNEAIITLIMHKKDVGQKKDVKSQISLRLPMSIVLNCPYLHSMVTQTMATVLEQFQCSSSFPTNSRDTKVELFILVSQRKRARGKKYGDPSAATTILYKELRSIKRDEKEWVKMVEHIEKVIRQLEALGENMEHSSIEHWIENKLPEWILDKVFEQKELDATWSVSKLRNFLLKRVNRSEKVKNCQKLNTQADSKLTTTKFVQKQRYSPVGTSALSTIQSLQKVSQPTIKRRRPCVFCTRDHWDSECDVYSTV</sequence>
<name>A0A1I7VAV1_LOALO</name>
<dbReference type="Proteomes" id="UP000095285">
    <property type="component" value="Unassembled WGS sequence"/>
</dbReference>
<evidence type="ECO:0000313" key="1">
    <source>
        <dbReference type="Proteomes" id="UP000095285"/>
    </source>
</evidence>
<proteinExistence type="predicted"/>
<dbReference type="WBParaSite" id="EN70_11780">
    <property type="protein sequence ID" value="EN70_11780"/>
    <property type="gene ID" value="EN70_11780"/>
</dbReference>
<organism evidence="1 2">
    <name type="scientific">Loa loa</name>
    <name type="common">Eye worm</name>
    <name type="synonym">Filaria loa</name>
    <dbReference type="NCBI Taxonomy" id="7209"/>
    <lineage>
        <taxon>Eukaryota</taxon>
        <taxon>Metazoa</taxon>
        <taxon>Ecdysozoa</taxon>
        <taxon>Nematoda</taxon>
        <taxon>Chromadorea</taxon>
        <taxon>Rhabditida</taxon>
        <taxon>Spirurina</taxon>
        <taxon>Spiruromorpha</taxon>
        <taxon>Filarioidea</taxon>
        <taxon>Onchocercidae</taxon>
        <taxon>Loa</taxon>
    </lineage>
</organism>
<protein>
    <submittedName>
        <fullName evidence="2">DUF1758 domain-containing protein</fullName>
    </submittedName>
</protein>
<dbReference type="AlphaFoldDB" id="A0A1I7VAV1"/>